<comment type="caution">
    <text evidence="8">The sequence shown here is derived from an EMBL/GenBank/DDBJ whole genome shotgun (WGS) entry which is preliminary data.</text>
</comment>
<feature type="chain" id="PRO_5044741901" description="Myrosinase 1-like" evidence="7">
    <location>
        <begin position="20"/>
        <end position="520"/>
    </location>
</feature>
<evidence type="ECO:0000256" key="2">
    <source>
        <dbReference type="ARBA" id="ARBA00011738"/>
    </source>
</evidence>
<keyword evidence="5" id="KW-0326">Glycosidase</keyword>
<dbReference type="Gene3D" id="3.20.20.80">
    <property type="entry name" value="Glycosidases"/>
    <property type="match status" value="1"/>
</dbReference>
<dbReference type="InterPro" id="IPR017853">
    <property type="entry name" value="GH"/>
</dbReference>
<comment type="subunit">
    <text evidence="2">Homodimer.</text>
</comment>
<dbReference type="SUPFAM" id="SSF51445">
    <property type="entry name" value="(Trans)glycosidases"/>
    <property type="match status" value="1"/>
</dbReference>
<evidence type="ECO:0000313" key="9">
    <source>
        <dbReference type="Proteomes" id="UP001549921"/>
    </source>
</evidence>
<evidence type="ECO:0000256" key="7">
    <source>
        <dbReference type="SAM" id="SignalP"/>
    </source>
</evidence>
<dbReference type="GO" id="GO:0016798">
    <property type="term" value="F:hydrolase activity, acting on glycosyl bonds"/>
    <property type="evidence" value="ECO:0007669"/>
    <property type="project" value="UniProtKB-KW"/>
</dbReference>
<sequence length="520" mass="59725">MRRLLLICLLLSLSAGVWSKRKVRSFPEVFQFGASTAAYQIEGGWYEDGKGLSIWDIATHTVPSPIKDQSTGDVAADSYHLYQRDVEMMKELNLDFYRFSVSWTRILPNGFSDRINQAGLDYYNNLINELLNNNITPFVTMYHWDLPHNLQRLGGWANPLVVDWFVDYAKVLFDKFGDRVKNWITINEPKQICYEGYGSDLKAPFVNMSGIAEYICAKNILLAHARVYRLYDEEYRRLQNGTIGISLSCTWFEPASDTLDDNQAALDARQFDWGQYAHPIFSREGDFPAELKKNIAIKSAEQGYQKSRLPELTAEEVALIRGTSDFFGLNTYTTKLTYRDASLDGMYAVPSYSDDIGAVMIKDPSWPQAQSSWLQEVPWGFYKLLVEIKNLYDNPPVLVTENGWSSSGGLLDDDRISYYRSYLSALLDAVDEGCDVKAYSAWALMDNFEWKNGYTEKFGLFEVDFSIPDRTRTPRKSAYIYREIIRSRQLDLNYEPEDFAVDSVSSTTERGRYNYSSYSN</sequence>
<keyword evidence="4" id="KW-0325">Glycoprotein</keyword>
<evidence type="ECO:0000256" key="6">
    <source>
        <dbReference type="RuleBase" id="RU003690"/>
    </source>
</evidence>
<evidence type="ECO:0000256" key="1">
    <source>
        <dbReference type="ARBA" id="ARBA00010838"/>
    </source>
</evidence>
<evidence type="ECO:0000256" key="3">
    <source>
        <dbReference type="ARBA" id="ARBA00022801"/>
    </source>
</evidence>
<dbReference type="EMBL" id="JBEDNZ010000024">
    <property type="protein sequence ID" value="KAL0811274.1"/>
    <property type="molecule type" value="Genomic_DNA"/>
</dbReference>
<dbReference type="PANTHER" id="PTHR10353">
    <property type="entry name" value="GLYCOSYL HYDROLASE"/>
    <property type="match status" value="1"/>
</dbReference>
<gene>
    <name evidence="8" type="ORF">ABMA28_009690</name>
</gene>
<protein>
    <recommendedName>
        <fullName evidence="10">Myrosinase 1-like</fullName>
    </recommendedName>
</protein>
<keyword evidence="7" id="KW-0732">Signal</keyword>
<accession>A0ABD0SDC7</accession>
<keyword evidence="3" id="KW-0378">Hydrolase</keyword>
<evidence type="ECO:0000256" key="5">
    <source>
        <dbReference type="ARBA" id="ARBA00023295"/>
    </source>
</evidence>
<dbReference type="PRINTS" id="PR00131">
    <property type="entry name" value="GLHYDRLASE1"/>
</dbReference>
<dbReference type="PROSITE" id="PS00653">
    <property type="entry name" value="GLYCOSYL_HYDROL_F1_2"/>
    <property type="match status" value="1"/>
</dbReference>
<evidence type="ECO:0000313" key="8">
    <source>
        <dbReference type="EMBL" id="KAL0811274.1"/>
    </source>
</evidence>
<dbReference type="AlphaFoldDB" id="A0ABD0SDC7"/>
<dbReference type="InterPro" id="IPR033132">
    <property type="entry name" value="GH_1_N_CS"/>
</dbReference>
<dbReference type="FunFam" id="3.20.20.80:FF:000013">
    <property type="entry name" value="lactase-phlorizin hydrolase"/>
    <property type="match status" value="1"/>
</dbReference>
<feature type="signal peptide" evidence="7">
    <location>
        <begin position="1"/>
        <end position="19"/>
    </location>
</feature>
<name>A0ABD0SDC7_LOXSC</name>
<comment type="similarity">
    <text evidence="1 6">Belongs to the glycosyl hydrolase 1 family.</text>
</comment>
<proteinExistence type="inferred from homology"/>
<reference evidence="8 9" key="1">
    <citation type="submission" date="2024-06" db="EMBL/GenBank/DDBJ databases">
        <title>A chromosome-level genome assembly of beet webworm, Loxostege sticticalis.</title>
        <authorList>
            <person name="Zhang Y."/>
        </authorList>
    </citation>
    <scope>NUCLEOTIDE SEQUENCE [LARGE SCALE GENOMIC DNA]</scope>
    <source>
        <strain evidence="8">AQ028</strain>
        <tissue evidence="8">Male pupae</tissue>
    </source>
</reference>
<dbReference type="Pfam" id="PF00232">
    <property type="entry name" value="Glyco_hydro_1"/>
    <property type="match status" value="1"/>
</dbReference>
<dbReference type="PANTHER" id="PTHR10353:SF36">
    <property type="entry name" value="LP05116P"/>
    <property type="match status" value="1"/>
</dbReference>
<dbReference type="InterPro" id="IPR001360">
    <property type="entry name" value="Glyco_hydro_1"/>
</dbReference>
<dbReference type="Proteomes" id="UP001549921">
    <property type="component" value="Unassembled WGS sequence"/>
</dbReference>
<organism evidence="8 9">
    <name type="scientific">Loxostege sticticalis</name>
    <name type="common">Beet webworm moth</name>
    <dbReference type="NCBI Taxonomy" id="481309"/>
    <lineage>
        <taxon>Eukaryota</taxon>
        <taxon>Metazoa</taxon>
        <taxon>Ecdysozoa</taxon>
        <taxon>Arthropoda</taxon>
        <taxon>Hexapoda</taxon>
        <taxon>Insecta</taxon>
        <taxon>Pterygota</taxon>
        <taxon>Neoptera</taxon>
        <taxon>Endopterygota</taxon>
        <taxon>Lepidoptera</taxon>
        <taxon>Glossata</taxon>
        <taxon>Ditrysia</taxon>
        <taxon>Pyraloidea</taxon>
        <taxon>Crambidae</taxon>
        <taxon>Pyraustinae</taxon>
        <taxon>Loxostege</taxon>
    </lineage>
</organism>
<evidence type="ECO:0008006" key="10">
    <source>
        <dbReference type="Google" id="ProtNLM"/>
    </source>
</evidence>
<evidence type="ECO:0000256" key="4">
    <source>
        <dbReference type="ARBA" id="ARBA00023180"/>
    </source>
</evidence>